<feature type="domain" description="Potassium channel" evidence="3">
    <location>
        <begin position="73"/>
        <end position="151"/>
    </location>
</feature>
<name>A0A9X3CWN4_9FLAO</name>
<gene>
    <name evidence="4" type="ORF">OQ279_09175</name>
</gene>
<evidence type="ECO:0000313" key="5">
    <source>
        <dbReference type="Proteomes" id="UP001148482"/>
    </source>
</evidence>
<dbReference type="InterPro" id="IPR013099">
    <property type="entry name" value="K_chnl_dom"/>
</dbReference>
<feature type="region of interest" description="Disordered" evidence="1">
    <location>
        <begin position="273"/>
        <end position="292"/>
    </location>
</feature>
<feature type="transmembrane region" description="Helical" evidence="2">
    <location>
        <begin position="129"/>
        <end position="150"/>
    </location>
</feature>
<evidence type="ECO:0000313" key="4">
    <source>
        <dbReference type="EMBL" id="MCX2838322.1"/>
    </source>
</evidence>
<dbReference type="Proteomes" id="UP001148482">
    <property type="component" value="Unassembled WGS sequence"/>
</dbReference>
<feature type="transmembrane region" description="Helical" evidence="2">
    <location>
        <begin position="105"/>
        <end position="123"/>
    </location>
</feature>
<comment type="caution">
    <text evidence="4">The sequence shown here is derived from an EMBL/GenBank/DDBJ whole genome shotgun (WGS) entry which is preliminary data.</text>
</comment>
<evidence type="ECO:0000256" key="2">
    <source>
        <dbReference type="SAM" id="Phobius"/>
    </source>
</evidence>
<protein>
    <submittedName>
        <fullName evidence="4">Ion channel</fullName>
    </submittedName>
</protein>
<proteinExistence type="predicted"/>
<sequence>MSETLLILGFIILLIAIHDFFYTTLSASGAGFISENVAILSDRILQFCVGIFGRKLYNYHGLFINLMILAVWLSMIWFGLFLVYSSNPEDITNSSGRVANFWERLYFTGYILSTLGMGNFKPISPFFELVTSCFSFFGFIFFTSSMTYFLSVSSAVVKKRTLAKSIHNLGNSPQAIANKLLRLDSPYSYLQILDLQEKVDEHSVSHQAYPVVHYYSRSQVKDSFSINITRLDEALSILLKSNKGENFREELKILRSSLSDFLRNLDKNFSRSLPKAEVSPGNEDLPRSLTQRNSQELVERRRILGSLLRSEGLSWHQVVEQDQES</sequence>
<dbReference type="Pfam" id="PF07885">
    <property type="entry name" value="Ion_trans_2"/>
    <property type="match status" value="1"/>
</dbReference>
<accession>A0A9X3CWN4</accession>
<keyword evidence="2" id="KW-1133">Transmembrane helix</keyword>
<dbReference type="EMBL" id="JAPJDA010000013">
    <property type="protein sequence ID" value="MCX2838322.1"/>
    <property type="molecule type" value="Genomic_DNA"/>
</dbReference>
<keyword evidence="2" id="KW-0472">Membrane</keyword>
<reference evidence="4" key="1">
    <citation type="submission" date="2022-11" db="EMBL/GenBank/DDBJ databases">
        <title>Salinimicrobium profundisediminis sp. nov., isolated from deep-sea sediment of the Mariana Trench.</title>
        <authorList>
            <person name="Fu H."/>
        </authorList>
    </citation>
    <scope>NUCLEOTIDE SEQUENCE</scope>
    <source>
        <strain evidence="4">MT39</strain>
    </source>
</reference>
<dbReference type="SUPFAM" id="SSF81324">
    <property type="entry name" value="Voltage-gated potassium channels"/>
    <property type="match status" value="1"/>
</dbReference>
<dbReference type="AlphaFoldDB" id="A0A9X3CWN4"/>
<feature type="transmembrane region" description="Helical" evidence="2">
    <location>
        <begin position="62"/>
        <end position="84"/>
    </location>
</feature>
<evidence type="ECO:0000259" key="3">
    <source>
        <dbReference type="Pfam" id="PF07885"/>
    </source>
</evidence>
<dbReference type="RefSeq" id="WP_189602888.1">
    <property type="nucleotide sequence ID" value="NZ_JAPJDA010000013.1"/>
</dbReference>
<evidence type="ECO:0000256" key="1">
    <source>
        <dbReference type="SAM" id="MobiDB-lite"/>
    </source>
</evidence>
<organism evidence="4 5">
    <name type="scientific">Salinimicrobium profundisediminis</name>
    <dbReference type="NCBI Taxonomy" id="2994553"/>
    <lineage>
        <taxon>Bacteria</taxon>
        <taxon>Pseudomonadati</taxon>
        <taxon>Bacteroidota</taxon>
        <taxon>Flavobacteriia</taxon>
        <taxon>Flavobacteriales</taxon>
        <taxon>Flavobacteriaceae</taxon>
        <taxon>Salinimicrobium</taxon>
    </lineage>
</organism>
<dbReference type="Gene3D" id="1.10.287.70">
    <property type="match status" value="1"/>
</dbReference>
<keyword evidence="2" id="KW-0812">Transmembrane</keyword>
<keyword evidence="5" id="KW-1185">Reference proteome</keyword>